<evidence type="ECO:0000313" key="3">
    <source>
        <dbReference type="Proteomes" id="UP000247515"/>
    </source>
</evidence>
<keyword evidence="2" id="KW-0255">Endonuclease</keyword>
<comment type="caution">
    <text evidence="2">The sequence shown here is derived from an EMBL/GenBank/DDBJ whole genome shotgun (WGS) entry which is preliminary data.</text>
</comment>
<proteinExistence type="predicted"/>
<name>A0ABX5MLL1_9BURK</name>
<accession>A0ABX5MLL1</accession>
<reference evidence="2 3" key="1">
    <citation type="submission" date="2018-05" db="EMBL/GenBank/DDBJ databases">
        <title>Genomic Encyclopedia of Type Strains, Phase IV (KMG-V): Genome sequencing to study the core and pangenomes of soil and plant-associated prokaryotes.</title>
        <authorList>
            <person name="Whitman W."/>
        </authorList>
    </citation>
    <scope>NUCLEOTIDE SEQUENCE [LARGE SCALE GENOMIC DNA]</scope>
    <source>
        <strain evidence="2 3">SIr-6563</strain>
    </source>
</reference>
<dbReference type="SUPFAM" id="SSF52980">
    <property type="entry name" value="Restriction endonuclease-like"/>
    <property type="match status" value="1"/>
</dbReference>
<dbReference type="Proteomes" id="UP000247515">
    <property type="component" value="Unassembled WGS sequence"/>
</dbReference>
<dbReference type="RefSeq" id="WP_110328089.1">
    <property type="nucleotide sequence ID" value="NZ_QJJV01000012.1"/>
</dbReference>
<evidence type="ECO:0000259" key="1">
    <source>
        <dbReference type="Pfam" id="PF04471"/>
    </source>
</evidence>
<keyword evidence="2" id="KW-0378">Hydrolase</keyword>
<evidence type="ECO:0000313" key="2">
    <source>
        <dbReference type="EMBL" id="PXX14549.1"/>
    </source>
</evidence>
<organism evidence="2 3">
    <name type="scientific">Paraburkholderia tropica</name>
    <dbReference type="NCBI Taxonomy" id="92647"/>
    <lineage>
        <taxon>Bacteria</taxon>
        <taxon>Pseudomonadati</taxon>
        <taxon>Pseudomonadota</taxon>
        <taxon>Betaproteobacteria</taxon>
        <taxon>Burkholderiales</taxon>
        <taxon>Burkholderiaceae</taxon>
        <taxon>Paraburkholderia</taxon>
    </lineage>
</organism>
<keyword evidence="3" id="KW-1185">Reference proteome</keyword>
<gene>
    <name evidence="2" type="ORF">C7400_112161</name>
</gene>
<dbReference type="InterPro" id="IPR011335">
    <property type="entry name" value="Restrct_endonuc-II-like"/>
</dbReference>
<dbReference type="GO" id="GO:0004519">
    <property type="term" value="F:endonuclease activity"/>
    <property type="evidence" value="ECO:0007669"/>
    <property type="project" value="UniProtKB-KW"/>
</dbReference>
<dbReference type="Gene3D" id="3.40.1350.10">
    <property type="match status" value="1"/>
</dbReference>
<feature type="domain" description="Restriction endonuclease type IV Mrr" evidence="1">
    <location>
        <begin position="9"/>
        <end position="120"/>
    </location>
</feature>
<dbReference type="Pfam" id="PF04471">
    <property type="entry name" value="Mrr_cat"/>
    <property type="match status" value="1"/>
</dbReference>
<dbReference type="EMBL" id="QJJV01000012">
    <property type="protein sequence ID" value="PXX14549.1"/>
    <property type="molecule type" value="Genomic_DNA"/>
</dbReference>
<protein>
    <submittedName>
        <fullName evidence="2">Restriction endonuclease</fullName>
    </submittedName>
</protein>
<sequence length="351" mass="38095">MTLSELVTDWGGFELLIAELNKTGDVTVEHNVVLPGRSGAPRQIDVLIRHKQGLYEHLVVAECKFWNAPVDRATVDSLATTIREVGASRGVIFSSKGFQSGAITQATAENIDLFRVRDLTDTEWGGPGKIVDFFLHVISVAIGPFQMHDILTLPGAEPKSANVNLCLGGDEKSKTPITWPGRQFKTLEEAIENAARDAAKQVYKAVTFKHEDSFNLVLRTRITVNFAPPQPIVAHVNEGVILIPRATLEIGLTTNQSRLIIDRSRNHVFALAVEDCVKNCVTAASRRVDSATTSLSPLTTVAENPDNPSLKNGSILCVWVGGFENFDAFAKIKPGSSKIELAPPPPEGSNP</sequence>
<dbReference type="InterPro" id="IPR011856">
    <property type="entry name" value="tRNA_endonuc-like_dom_sf"/>
</dbReference>
<dbReference type="InterPro" id="IPR007560">
    <property type="entry name" value="Restrct_endonuc_IV_Mrr"/>
</dbReference>
<keyword evidence="2" id="KW-0540">Nuclease</keyword>